<evidence type="ECO:0000256" key="1">
    <source>
        <dbReference type="SAM" id="MobiDB-lite"/>
    </source>
</evidence>
<evidence type="ECO:0000313" key="3">
    <source>
        <dbReference type="EMBL" id="CAF0979752.1"/>
    </source>
</evidence>
<dbReference type="InterPro" id="IPR035914">
    <property type="entry name" value="Sperma_CUB_dom_sf"/>
</dbReference>
<keyword evidence="2" id="KW-0812">Transmembrane</keyword>
<proteinExistence type="predicted"/>
<dbReference type="Proteomes" id="UP000677228">
    <property type="component" value="Unassembled WGS sequence"/>
</dbReference>
<sequence length="746" mass="86792">MWMENFEYQLPNRTVTVCPTYSLVSLECPQLTSNSFVIDQQQLSRRVIRRRQLWKRLPVYIISIDYARSFPSKLGLDQTCQPDITDACYDYDGKSLPYLITLCSGKSHCSDIQTYQIRDRSLCQFKAVTEIGYHCIPTWYNSDIQTKCDICKNGSLTNDYGFIYSRNYPQNTIRTTCYTTIYARPDHKTVLYYVNGELNYDSLMIESISSDGTTILNITLNGNISTSLLAASTHEMRITFVPNTFIYSQHSTYYLLYFYAIPICSYESCILPPLPSPITTTSTVTSTTITVPRTQTTGWTTIPSIWIIIPIILGYILILLLSILIALCIQRRRRQRFQKNTTRYFDNGGISSRAQLVTPIPVTRRSSSTVLHRSGTSSGGGLGINSSDTSRTSFARNMDKYRKESRSDYDLHDNYAQGIRNEYFNWGHHPHRRSNQFQTMHDFRSSDQHRRSLPKSFSDCELCKRRVAEEEGRYRSFDHLSPRMERMALPNLFNRNEWHRRTGDDITRYQRREFGDWRLDPPSSHNFGQIESSSLSSPPRRTYREKIKERFRERLTHRKHFGNENEDPINETYRNQVHDGVDNKQFYHNSSSQGRKSMRRAVRSSTADLIDRQNVEYSTVLPRHIRQRTHSESNVVSSPSAGVNGHVRHLPVEYINEPKNMRTVEYRRNSSLERLTIGGDRMTTNNYGNGNSNSNHVRESDDNGTTNFTVKLYDHDDARDEREIQEMSVKMNEYSRERGISKRNMD</sequence>
<keyword evidence="2" id="KW-1133">Transmembrane helix</keyword>
<dbReference type="EMBL" id="CAJOBA010005650">
    <property type="protein sequence ID" value="CAF3750409.1"/>
    <property type="molecule type" value="Genomic_DNA"/>
</dbReference>
<comment type="caution">
    <text evidence="4">The sequence shown here is derived from an EMBL/GenBank/DDBJ whole genome shotgun (WGS) entry which is preliminary data.</text>
</comment>
<dbReference type="SUPFAM" id="SSF49854">
    <property type="entry name" value="Spermadhesin, CUB domain"/>
    <property type="match status" value="1"/>
</dbReference>
<evidence type="ECO:0000313" key="4">
    <source>
        <dbReference type="EMBL" id="CAF3750409.1"/>
    </source>
</evidence>
<evidence type="ECO:0000313" key="5">
    <source>
        <dbReference type="Proteomes" id="UP000682733"/>
    </source>
</evidence>
<feature type="compositionally biased region" description="Polar residues" evidence="1">
    <location>
        <begin position="366"/>
        <end position="376"/>
    </location>
</feature>
<name>A0A8S2IPC5_9BILA</name>
<feature type="compositionally biased region" description="Polar residues" evidence="1">
    <location>
        <begin position="523"/>
        <end position="539"/>
    </location>
</feature>
<feature type="region of interest" description="Disordered" evidence="1">
    <location>
        <begin position="366"/>
        <end position="391"/>
    </location>
</feature>
<organism evidence="4 5">
    <name type="scientific">Didymodactylos carnosus</name>
    <dbReference type="NCBI Taxonomy" id="1234261"/>
    <lineage>
        <taxon>Eukaryota</taxon>
        <taxon>Metazoa</taxon>
        <taxon>Spiralia</taxon>
        <taxon>Gnathifera</taxon>
        <taxon>Rotifera</taxon>
        <taxon>Eurotatoria</taxon>
        <taxon>Bdelloidea</taxon>
        <taxon>Philodinida</taxon>
        <taxon>Philodinidae</taxon>
        <taxon>Didymodactylos</taxon>
    </lineage>
</organism>
<dbReference type="Proteomes" id="UP000682733">
    <property type="component" value="Unassembled WGS sequence"/>
</dbReference>
<gene>
    <name evidence="3" type="ORF">OVA965_LOCUS13521</name>
    <name evidence="4" type="ORF">TMI583_LOCUS13526</name>
</gene>
<accession>A0A8S2IPC5</accession>
<keyword evidence="2" id="KW-0472">Membrane</keyword>
<feature type="region of interest" description="Disordered" evidence="1">
    <location>
        <begin position="523"/>
        <end position="542"/>
    </location>
</feature>
<evidence type="ECO:0008006" key="6">
    <source>
        <dbReference type="Google" id="ProtNLM"/>
    </source>
</evidence>
<feature type="transmembrane region" description="Helical" evidence="2">
    <location>
        <begin position="305"/>
        <end position="329"/>
    </location>
</feature>
<protein>
    <recommendedName>
        <fullName evidence="6">CUB domain-containing protein</fullName>
    </recommendedName>
</protein>
<feature type="compositionally biased region" description="Low complexity" evidence="1">
    <location>
        <begin position="685"/>
        <end position="695"/>
    </location>
</feature>
<reference evidence="4" key="1">
    <citation type="submission" date="2021-02" db="EMBL/GenBank/DDBJ databases">
        <authorList>
            <person name="Nowell W R."/>
        </authorList>
    </citation>
    <scope>NUCLEOTIDE SEQUENCE</scope>
</reference>
<dbReference type="AlphaFoldDB" id="A0A8S2IPC5"/>
<dbReference type="EMBL" id="CAJNOK010005643">
    <property type="protein sequence ID" value="CAF0979752.1"/>
    <property type="molecule type" value="Genomic_DNA"/>
</dbReference>
<feature type="region of interest" description="Disordered" evidence="1">
    <location>
        <begin position="679"/>
        <end position="708"/>
    </location>
</feature>
<evidence type="ECO:0000256" key="2">
    <source>
        <dbReference type="SAM" id="Phobius"/>
    </source>
</evidence>